<name>B5VXX6_LIMMA</name>
<reference evidence="1 2" key="1">
    <citation type="journal article" date="2011" name="Appl. Environ. Microbiol.">
        <title>Contribution of a Sodium Ion Gradient to Energy Conservation during Fermentation in the Cyanobacterium Arthrospira (Spirulina) maxima CS-328.</title>
        <authorList>
            <person name="Carrieri D."/>
            <person name="Ananyev G."/>
            <person name="Lenz O."/>
            <person name="Bryant D.A."/>
            <person name="Dismukes G.C."/>
        </authorList>
    </citation>
    <scope>NUCLEOTIDE SEQUENCE [LARGE SCALE GENOMIC DNA]</scope>
    <source>
        <strain evidence="1 2">CS-328</strain>
    </source>
</reference>
<sequence length="51" mass="5328" precursor="true">MILTQFTGEISALVAALFWAIASVIYANVGTKIPPLGLNLIKGGIANFLPV</sequence>
<protein>
    <recommendedName>
        <fullName evidence="3">EamA family transporter</fullName>
    </recommendedName>
</protein>
<dbReference type="Proteomes" id="UP000004061">
    <property type="component" value="Unassembled WGS sequence"/>
</dbReference>
<organism evidence="1 2">
    <name type="scientific">Limnospira maxima CS-328</name>
    <dbReference type="NCBI Taxonomy" id="513049"/>
    <lineage>
        <taxon>Bacteria</taxon>
        <taxon>Bacillati</taxon>
        <taxon>Cyanobacteriota</taxon>
        <taxon>Cyanophyceae</taxon>
        <taxon>Oscillatoriophycideae</taxon>
        <taxon>Oscillatoriales</taxon>
        <taxon>Sirenicapillariaceae</taxon>
        <taxon>Limnospira</taxon>
    </lineage>
</organism>
<evidence type="ECO:0008006" key="3">
    <source>
        <dbReference type="Google" id="ProtNLM"/>
    </source>
</evidence>
<evidence type="ECO:0000313" key="2">
    <source>
        <dbReference type="Proteomes" id="UP000004061"/>
    </source>
</evidence>
<proteinExistence type="predicted"/>
<comment type="caution">
    <text evidence="1">The sequence shown here is derived from an EMBL/GenBank/DDBJ whole genome shotgun (WGS) entry which is preliminary data.</text>
</comment>
<dbReference type="AlphaFoldDB" id="B5VXX6"/>
<dbReference type="EMBL" id="ABYK01000007">
    <property type="protein sequence ID" value="EDZ95970.1"/>
    <property type="molecule type" value="Genomic_DNA"/>
</dbReference>
<evidence type="ECO:0000313" key="1">
    <source>
        <dbReference type="EMBL" id="EDZ95970.1"/>
    </source>
</evidence>
<dbReference type="RefSeq" id="WP_006668659.1">
    <property type="nucleotide sequence ID" value="NZ_ABYK01000007.1"/>
</dbReference>
<accession>B5VXX6</accession>
<gene>
    <name evidence="1" type="ORF">AmaxDRAFT_1365</name>
</gene>
<keyword evidence="2" id="KW-1185">Reference proteome</keyword>